<dbReference type="AlphaFoldDB" id="A0AA89AHH6"/>
<proteinExistence type="predicted"/>
<sequence>MVRTQCILPAPFNSRPGPRYNRSDSPSTAGLFTKVSRKPSNHSKFTGKCGKPKCRCCHIDPTHKAKDKVKGTRKIRSAEARYDTRCVDWVVGDARPELSFSGSSATEVLYELNRNSDHLDRTLQLESCWYASWFSDCEEDEETRIDADEVDGRDEDDMSYCDAGLVSEQVEEDDEDPDRPIGFCLSVQWALISTISGCSAVNNLYECPYRGLQFLSTFLEARRPTNPCAASADQDVFGSRAALSSVLKMKGVDKFGDCNFLRQALKDLELLTYEQSSELI</sequence>
<dbReference type="EMBL" id="JAVXUP010002702">
    <property type="protein sequence ID" value="KAK3001846.1"/>
    <property type="molecule type" value="Genomic_DNA"/>
</dbReference>
<accession>A0AA89AHH6</accession>
<name>A0AA89AHH6_9ASTE</name>
<evidence type="ECO:0000256" key="1">
    <source>
        <dbReference type="SAM" id="MobiDB-lite"/>
    </source>
</evidence>
<comment type="caution">
    <text evidence="2">The sequence shown here is derived from an EMBL/GenBank/DDBJ whole genome shotgun (WGS) entry which is preliminary data.</text>
</comment>
<protein>
    <submittedName>
        <fullName evidence="2">Uncharacterized protein</fullName>
    </submittedName>
</protein>
<keyword evidence="3" id="KW-1185">Reference proteome</keyword>
<evidence type="ECO:0000313" key="2">
    <source>
        <dbReference type="EMBL" id="KAK3001846.1"/>
    </source>
</evidence>
<dbReference type="Proteomes" id="UP001188597">
    <property type="component" value="Unassembled WGS sequence"/>
</dbReference>
<gene>
    <name evidence="2" type="ORF">RJ639_020251</name>
</gene>
<evidence type="ECO:0000313" key="3">
    <source>
        <dbReference type="Proteomes" id="UP001188597"/>
    </source>
</evidence>
<dbReference type="PANTHER" id="PTHR34278:SF1">
    <property type="entry name" value="PROTEIN THI031, PUTATIVE-RELATED"/>
    <property type="match status" value="1"/>
</dbReference>
<organism evidence="2 3">
    <name type="scientific">Escallonia herrerae</name>
    <dbReference type="NCBI Taxonomy" id="1293975"/>
    <lineage>
        <taxon>Eukaryota</taxon>
        <taxon>Viridiplantae</taxon>
        <taxon>Streptophyta</taxon>
        <taxon>Embryophyta</taxon>
        <taxon>Tracheophyta</taxon>
        <taxon>Spermatophyta</taxon>
        <taxon>Magnoliopsida</taxon>
        <taxon>eudicotyledons</taxon>
        <taxon>Gunneridae</taxon>
        <taxon>Pentapetalae</taxon>
        <taxon>asterids</taxon>
        <taxon>campanulids</taxon>
        <taxon>Escalloniales</taxon>
        <taxon>Escalloniaceae</taxon>
        <taxon>Escallonia</taxon>
    </lineage>
</organism>
<reference evidence="2" key="1">
    <citation type="submission" date="2022-12" db="EMBL/GenBank/DDBJ databases">
        <title>Draft genome assemblies for two species of Escallonia (Escalloniales).</title>
        <authorList>
            <person name="Chanderbali A."/>
            <person name="Dervinis C."/>
            <person name="Anghel I."/>
            <person name="Soltis D."/>
            <person name="Soltis P."/>
            <person name="Zapata F."/>
        </authorList>
    </citation>
    <scope>NUCLEOTIDE SEQUENCE</scope>
    <source>
        <strain evidence="2">UCBG64.0493</strain>
        <tissue evidence="2">Leaf</tissue>
    </source>
</reference>
<feature type="region of interest" description="Disordered" evidence="1">
    <location>
        <begin position="12"/>
        <end position="44"/>
    </location>
</feature>
<dbReference type="PANTHER" id="PTHR34278">
    <property type="entry name" value="PROTEIN THI031, PUTATIVE-RELATED"/>
    <property type="match status" value="1"/>
</dbReference>